<keyword evidence="4" id="KW-0614">Plasmid</keyword>
<dbReference type="EMBL" id="CP159256">
    <property type="protein sequence ID" value="XCG52458.1"/>
    <property type="molecule type" value="Genomic_DNA"/>
</dbReference>
<dbReference type="AlphaFoldDB" id="A0AAU8CZM9"/>
<reference evidence="4" key="1">
    <citation type="submission" date="2024-06" db="EMBL/GenBank/DDBJ databases">
        <title>Mesorhizobium karijinii sp. nov., a symbiont of the iconic Swainsona formosa from arid Australia.</title>
        <authorList>
            <person name="Hill Y.J."/>
            <person name="Watkin E.L.J."/>
            <person name="O'Hara G.W."/>
            <person name="Terpolilli J."/>
            <person name="Tye M.L."/>
            <person name="Kohlmeier M.G."/>
        </authorList>
    </citation>
    <scope>NUCLEOTIDE SEQUENCE</scope>
    <source>
        <strain evidence="4">WSM2240</strain>
        <plasmid evidence="4">pMk2240A</plasmid>
    </source>
</reference>
<dbReference type="SUPFAM" id="SSF55073">
    <property type="entry name" value="Nucleotide cyclase"/>
    <property type="match status" value="1"/>
</dbReference>
<keyword evidence="4" id="KW-0808">Transferase</keyword>
<feature type="domain" description="GGDEF" evidence="3">
    <location>
        <begin position="169"/>
        <end position="301"/>
    </location>
</feature>
<dbReference type="GO" id="GO:1902201">
    <property type="term" value="P:negative regulation of bacterial-type flagellum-dependent cell motility"/>
    <property type="evidence" value="ECO:0007669"/>
    <property type="project" value="TreeGrafter"/>
</dbReference>
<dbReference type="InterPro" id="IPR029787">
    <property type="entry name" value="Nucleotide_cyclase"/>
</dbReference>
<dbReference type="NCBIfam" id="TIGR00254">
    <property type="entry name" value="GGDEF"/>
    <property type="match status" value="1"/>
</dbReference>
<evidence type="ECO:0000313" key="4">
    <source>
        <dbReference type="EMBL" id="XCG52458.1"/>
    </source>
</evidence>
<dbReference type="PANTHER" id="PTHR45138:SF9">
    <property type="entry name" value="DIGUANYLATE CYCLASE DGCM-RELATED"/>
    <property type="match status" value="1"/>
</dbReference>
<dbReference type="GO" id="GO:0052621">
    <property type="term" value="F:diguanylate cyclase activity"/>
    <property type="evidence" value="ECO:0007669"/>
    <property type="project" value="UniProtKB-EC"/>
</dbReference>
<evidence type="ECO:0000256" key="2">
    <source>
        <dbReference type="ARBA" id="ARBA00034247"/>
    </source>
</evidence>
<dbReference type="Pfam" id="PF00990">
    <property type="entry name" value="GGDEF"/>
    <property type="match status" value="1"/>
</dbReference>
<dbReference type="FunFam" id="3.30.70.270:FF:000001">
    <property type="entry name" value="Diguanylate cyclase domain protein"/>
    <property type="match status" value="1"/>
</dbReference>
<dbReference type="CDD" id="cd01949">
    <property type="entry name" value="GGDEF"/>
    <property type="match status" value="1"/>
</dbReference>
<dbReference type="Gene3D" id="3.30.70.270">
    <property type="match status" value="1"/>
</dbReference>
<dbReference type="PANTHER" id="PTHR45138">
    <property type="entry name" value="REGULATORY COMPONENTS OF SENSORY TRANSDUCTION SYSTEM"/>
    <property type="match status" value="1"/>
</dbReference>
<dbReference type="GO" id="GO:0005886">
    <property type="term" value="C:plasma membrane"/>
    <property type="evidence" value="ECO:0007669"/>
    <property type="project" value="TreeGrafter"/>
</dbReference>
<dbReference type="GO" id="GO:0043709">
    <property type="term" value="P:cell adhesion involved in single-species biofilm formation"/>
    <property type="evidence" value="ECO:0007669"/>
    <property type="project" value="TreeGrafter"/>
</dbReference>
<comment type="catalytic activity">
    <reaction evidence="2">
        <text>2 GTP = 3',3'-c-di-GMP + 2 diphosphate</text>
        <dbReference type="Rhea" id="RHEA:24898"/>
        <dbReference type="ChEBI" id="CHEBI:33019"/>
        <dbReference type="ChEBI" id="CHEBI:37565"/>
        <dbReference type="ChEBI" id="CHEBI:58805"/>
        <dbReference type="EC" id="2.7.7.65"/>
    </reaction>
</comment>
<evidence type="ECO:0000259" key="3">
    <source>
        <dbReference type="PROSITE" id="PS50887"/>
    </source>
</evidence>
<dbReference type="RefSeq" id="WP_353646660.1">
    <property type="nucleotide sequence ID" value="NZ_CP159256.1"/>
</dbReference>
<keyword evidence="4" id="KW-0548">Nucleotidyltransferase</keyword>
<dbReference type="SMART" id="SM00267">
    <property type="entry name" value="GGDEF"/>
    <property type="match status" value="1"/>
</dbReference>
<dbReference type="InterPro" id="IPR043128">
    <property type="entry name" value="Rev_trsase/Diguanyl_cyclase"/>
</dbReference>
<gene>
    <name evidence="4" type="ORF">ABVK50_30425</name>
</gene>
<dbReference type="InterPro" id="IPR000160">
    <property type="entry name" value="GGDEF_dom"/>
</dbReference>
<organism evidence="4">
    <name type="scientific">Mesorhizobium sp. WSM2240</name>
    <dbReference type="NCBI Taxonomy" id="3228851"/>
    <lineage>
        <taxon>Bacteria</taxon>
        <taxon>Pseudomonadati</taxon>
        <taxon>Pseudomonadota</taxon>
        <taxon>Alphaproteobacteria</taxon>
        <taxon>Hyphomicrobiales</taxon>
        <taxon>Phyllobacteriaceae</taxon>
        <taxon>Mesorhizobium</taxon>
    </lineage>
</organism>
<sequence length="313" mass="35528">MDEVLRTLFEMYERTPVLVAAYDGFDRLRYANQAFRSAYFLGPQETPFWSDLMRRNFHARRGTVIRTADFETWLISTQSRRGKTAFRAFETDLVDGRWLWMTETVQSDGWMLCIASDITELRTDERTVRQDRDFAIKASHTDELTNVANRRFVMARIDDMLQRPAKEGELGCLGVLDIDRFKSINDRYGHQTGDLVLRDFARRILDLVRRSDCFGRVGGEEFVLVLPDTSIEEAALILERMLAVIRSSKPLPDRPDFSYTFSAGIAAGGPADIAANLYARADKALYSAKMAGRNRVELADSAPRQSAVAGRSG</sequence>
<dbReference type="PROSITE" id="PS50887">
    <property type="entry name" value="GGDEF"/>
    <property type="match status" value="1"/>
</dbReference>
<evidence type="ECO:0000256" key="1">
    <source>
        <dbReference type="ARBA" id="ARBA00012528"/>
    </source>
</evidence>
<proteinExistence type="predicted"/>
<dbReference type="EC" id="2.7.7.65" evidence="1"/>
<name>A0AAU8CZM9_9HYPH</name>
<accession>A0AAU8CZM9</accession>
<geneLocation type="plasmid" evidence="4">
    <name>pMk2240A</name>
</geneLocation>
<protein>
    <recommendedName>
        <fullName evidence="1">diguanylate cyclase</fullName>
        <ecNumber evidence="1">2.7.7.65</ecNumber>
    </recommendedName>
</protein>
<dbReference type="InterPro" id="IPR050469">
    <property type="entry name" value="Diguanylate_Cyclase"/>
</dbReference>